<protein>
    <submittedName>
        <fullName evidence="1">Uncharacterized protein</fullName>
    </submittedName>
</protein>
<proteinExistence type="predicted"/>
<sequence length="117" mass="13742">MTEENYSNFWLVFVNLKAKEGINFIDLIDIEDIPENMKYKGAWANIIVKSKNIREALDIVPLGLDELDFEVIFIDKIENIGSLVEYEEITEEVRAEVDWLSESEFIFKISDKLFPYK</sequence>
<evidence type="ECO:0000313" key="1">
    <source>
        <dbReference type="EMBL" id="GAA0874359.1"/>
    </source>
</evidence>
<dbReference type="Proteomes" id="UP001501126">
    <property type="component" value="Unassembled WGS sequence"/>
</dbReference>
<comment type="caution">
    <text evidence="1">The sequence shown here is derived from an EMBL/GenBank/DDBJ whole genome shotgun (WGS) entry which is preliminary data.</text>
</comment>
<organism evidence="1 2">
    <name type="scientific">Wandonia haliotis</name>
    <dbReference type="NCBI Taxonomy" id="574963"/>
    <lineage>
        <taxon>Bacteria</taxon>
        <taxon>Pseudomonadati</taxon>
        <taxon>Bacteroidota</taxon>
        <taxon>Flavobacteriia</taxon>
        <taxon>Flavobacteriales</taxon>
        <taxon>Crocinitomicaceae</taxon>
        <taxon>Wandonia</taxon>
    </lineage>
</organism>
<gene>
    <name evidence="1" type="ORF">GCM10009118_07670</name>
</gene>
<reference evidence="1 2" key="1">
    <citation type="journal article" date="2019" name="Int. J. Syst. Evol. Microbiol.">
        <title>The Global Catalogue of Microorganisms (GCM) 10K type strain sequencing project: providing services to taxonomists for standard genome sequencing and annotation.</title>
        <authorList>
            <consortium name="The Broad Institute Genomics Platform"/>
            <consortium name="The Broad Institute Genome Sequencing Center for Infectious Disease"/>
            <person name="Wu L."/>
            <person name="Ma J."/>
        </authorList>
    </citation>
    <scope>NUCLEOTIDE SEQUENCE [LARGE SCALE GENOMIC DNA]</scope>
    <source>
        <strain evidence="1 2">JCM 16083</strain>
    </source>
</reference>
<keyword evidence="2" id="KW-1185">Reference proteome</keyword>
<dbReference type="RefSeq" id="WP_343785259.1">
    <property type="nucleotide sequence ID" value="NZ_BAAAFH010000003.1"/>
</dbReference>
<dbReference type="EMBL" id="BAAAFH010000003">
    <property type="protein sequence ID" value="GAA0874359.1"/>
    <property type="molecule type" value="Genomic_DNA"/>
</dbReference>
<evidence type="ECO:0000313" key="2">
    <source>
        <dbReference type="Proteomes" id="UP001501126"/>
    </source>
</evidence>
<accession>A0ABN1MMB4</accession>
<name>A0ABN1MMB4_9FLAO</name>